<protein>
    <submittedName>
        <fullName evidence="9">(diamondback moth) hypothetical protein</fullName>
    </submittedName>
</protein>
<dbReference type="SUPFAM" id="SSF57716">
    <property type="entry name" value="Glucocorticoid receptor-like (DNA-binding domain)"/>
    <property type="match status" value="1"/>
</dbReference>
<dbReference type="SUPFAM" id="SSF48403">
    <property type="entry name" value="Ankyrin repeat"/>
    <property type="match status" value="1"/>
</dbReference>
<sequence length="679" mass="77242">MSRLKCCVPGCDVVAGSDPKKNNKLFEIWITRIGGDLNELNVDYVYKNRRVCRKHFVETYLYPKKLCPMAVPSRLLPRDVEDDRRRRPLLIAEPISNMPLLHMDVPSTSQGYNMDTTERPVAAGGRMKSQSRRRYKTMTENEKALLKLSSKLQARVRLLQKQKNATKHEIKIVKQMKKQDEFKTVFAGLSEGAQTFFAMQLSQTGKKLKGRRFTTKEKIFCLALYKRSPKAYRFLSTFCILPKRTTLQNLLRSVPLTTGINEKNIVELRKRVKKLPKRHRICALLFDEMALAPGVTYDRNRDEIIGFNDDGKKKEGVICDHALVFMVRGIIKKFKQPVSYTFCRSSTKTMSLKEQIKEVIGEIQKTGLRVVATVCDQGATNRAAINSLLEDTRTTCIKEDKEWSGGYFQLGNSKIYPIYDPPHLLKGIRNNLLNKDLIFEIDGEKGVAKWSHIEELYTRKPGFDGLRLVPKLTAEHVKPKFIPKMRVKHCAQVFSRTTSVALGFLAECGKLPDECKHTARLLRLFDDLFDSVNGSYHQYCGSDSALIRRCKALLELYPAASNIPMYEHRYTPFLRACWNGCAELIAYMIRIGANIEVRTDAGEGGVYLATYSAVRNKTNDFSAIKILISAGLDVNQARHDGLRPLDLAALKGHARLVRFLLAHGATPTDQQDISMVMYK</sequence>
<feature type="repeat" description="ANK" evidence="7">
    <location>
        <begin position="640"/>
        <end position="672"/>
    </location>
</feature>
<gene>
    <name evidence="9" type="ORF">PLXY2_LOCUS3014</name>
</gene>
<dbReference type="SMART" id="SM00980">
    <property type="entry name" value="THAP"/>
    <property type="match status" value="1"/>
</dbReference>
<evidence type="ECO:0000313" key="9">
    <source>
        <dbReference type="EMBL" id="CAG9102789.1"/>
    </source>
</evidence>
<keyword evidence="1" id="KW-0479">Metal-binding</keyword>
<dbReference type="EMBL" id="CAJHNJ030000007">
    <property type="protein sequence ID" value="CAG9102789.1"/>
    <property type="molecule type" value="Genomic_DNA"/>
</dbReference>
<dbReference type="GO" id="GO:0008270">
    <property type="term" value="F:zinc ion binding"/>
    <property type="evidence" value="ECO:0007669"/>
    <property type="project" value="UniProtKB-KW"/>
</dbReference>
<feature type="domain" description="THAP-type" evidence="8">
    <location>
        <begin position="4"/>
        <end position="81"/>
    </location>
</feature>
<keyword evidence="2" id="KW-0677">Repeat</keyword>
<comment type="caution">
    <text evidence="9">The sequence shown here is derived from an EMBL/GenBank/DDBJ whole genome shotgun (WGS) entry which is preliminary data.</text>
</comment>
<dbReference type="Proteomes" id="UP000653454">
    <property type="component" value="Unassembled WGS sequence"/>
</dbReference>
<dbReference type="InterPro" id="IPR036770">
    <property type="entry name" value="Ankyrin_rpt-contain_sf"/>
</dbReference>
<evidence type="ECO:0000256" key="2">
    <source>
        <dbReference type="ARBA" id="ARBA00022737"/>
    </source>
</evidence>
<name>A0A8S4DQ04_PLUXY</name>
<evidence type="ECO:0000256" key="7">
    <source>
        <dbReference type="PROSITE-ProRule" id="PRU00023"/>
    </source>
</evidence>
<dbReference type="PROSITE" id="PS50088">
    <property type="entry name" value="ANK_REPEAT"/>
    <property type="match status" value="1"/>
</dbReference>
<keyword evidence="4" id="KW-0862">Zinc</keyword>
<evidence type="ECO:0000256" key="4">
    <source>
        <dbReference type="ARBA" id="ARBA00022833"/>
    </source>
</evidence>
<dbReference type="Pfam" id="PF21787">
    <property type="entry name" value="TNP-like_RNaseH_N"/>
    <property type="match status" value="1"/>
</dbReference>
<dbReference type="PANTHER" id="PTHR24171">
    <property type="entry name" value="ANKYRIN REPEAT DOMAIN-CONTAINING PROTEIN 39-RELATED"/>
    <property type="match status" value="1"/>
</dbReference>
<dbReference type="SMART" id="SM00248">
    <property type="entry name" value="ANK"/>
    <property type="match status" value="3"/>
</dbReference>
<accession>A0A8S4DQ04</accession>
<reference evidence="9" key="1">
    <citation type="submission" date="2020-11" db="EMBL/GenBank/DDBJ databases">
        <authorList>
            <person name="Whiteford S."/>
        </authorList>
    </citation>
    <scope>NUCLEOTIDE SEQUENCE</scope>
</reference>
<evidence type="ECO:0000259" key="8">
    <source>
        <dbReference type="SMART" id="SM00980"/>
    </source>
</evidence>
<evidence type="ECO:0000256" key="6">
    <source>
        <dbReference type="ARBA" id="ARBA00023125"/>
    </source>
</evidence>
<dbReference type="Gene3D" id="1.25.40.20">
    <property type="entry name" value="Ankyrin repeat-containing domain"/>
    <property type="match status" value="1"/>
</dbReference>
<dbReference type="GO" id="GO:0003677">
    <property type="term" value="F:DNA binding"/>
    <property type="evidence" value="ECO:0007669"/>
    <property type="project" value="UniProtKB-KW"/>
</dbReference>
<dbReference type="InterPro" id="IPR006612">
    <property type="entry name" value="THAP_Znf"/>
</dbReference>
<dbReference type="InterPro" id="IPR002110">
    <property type="entry name" value="Ankyrin_rpt"/>
</dbReference>
<evidence type="ECO:0000256" key="5">
    <source>
        <dbReference type="ARBA" id="ARBA00023043"/>
    </source>
</evidence>
<proteinExistence type="predicted"/>
<dbReference type="InterPro" id="IPR048366">
    <property type="entry name" value="TNP-like_GBD"/>
</dbReference>
<dbReference type="InterPro" id="IPR048365">
    <property type="entry name" value="TNP-like_RNaseH_N"/>
</dbReference>
<dbReference type="Pfam" id="PF12796">
    <property type="entry name" value="Ank_2"/>
    <property type="match status" value="1"/>
</dbReference>
<evidence type="ECO:0000256" key="1">
    <source>
        <dbReference type="ARBA" id="ARBA00022723"/>
    </source>
</evidence>
<dbReference type="Pfam" id="PF21788">
    <property type="entry name" value="TNP-like_GBD"/>
    <property type="match status" value="1"/>
</dbReference>
<keyword evidence="10" id="KW-1185">Reference proteome</keyword>
<dbReference type="PROSITE" id="PS50297">
    <property type="entry name" value="ANK_REP_REGION"/>
    <property type="match status" value="1"/>
</dbReference>
<keyword evidence="6" id="KW-0238">DNA-binding</keyword>
<keyword evidence="5 7" id="KW-0040">ANK repeat</keyword>
<organism evidence="9 10">
    <name type="scientific">Plutella xylostella</name>
    <name type="common">Diamondback moth</name>
    <name type="synonym">Plutella maculipennis</name>
    <dbReference type="NCBI Taxonomy" id="51655"/>
    <lineage>
        <taxon>Eukaryota</taxon>
        <taxon>Metazoa</taxon>
        <taxon>Ecdysozoa</taxon>
        <taxon>Arthropoda</taxon>
        <taxon>Hexapoda</taxon>
        <taxon>Insecta</taxon>
        <taxon>Pterygota</taxon>
        <taxon>Neoptera</taxon>
        <taxon>Endopterygota</taxon>
        <taxon>Lepidoptera</taxon>
        <taxon>Glossata</taxon>
        <taxon>Ditrysia</taxon>
        <taxon>Yponomeutoidea</taxon>
        <taxon>Plutellidae</taxon>
        <taxon>Plutella</taxon>
    </lineage>
</organism>
<keyword evidence="3" id="KW-0863">Zinc-finger</keyword>
<evidence type="ECO:0000313" key="10">
    <source>
        <dbReference type="Proteomes" id="UP000653454"/>
    </source>
</evidence>
<dbReference type="AlphaFoldDB" id="A0A8S4DQ04"/>
<evidence type="ECO:0000256" key="3">
    <source>
        <dbReference type="ARBA" id="ARBA00022771"/>
    </source>
</evidence>
<dbReference type="PANTHER" id="PTHR24171:SF9">
    <property type="entry name" value="ANKYRIN REPEAT DOMAIN-CONTAINING PROTEIN 39"/>
    <property type="match status" value="1"/>
</dbReference>